<dbReference type="AlphaFoldDB" id="J3JFS2"/>
<dbReference type="Proteomes" id="UP000007813">
    <property type="component" value="Unassembled WGS sequence"/>
</dbReference>
<dbReference type="PROSITE" id="PS00786">
    <property type="entry name" value="5_NUCLEOTIDASE_2"/>
    <property type="match status" value="1"/>
</dbReference>
<comment type="caution">
    <text evidence="5">The sequence shown here is derived from an EMBL/GenBank/DDBJ whole genome shotgun (WGS) entry which is preliminary data.</text>
</comment>
<proteinExistence type="predicted"/>
<keyword evidence="5" id="KW-0378">Hydrolase</keyword>
<evidence type="ECO:0000256" key="1">
    <source>
        <dbReference type="ARBA" id="ARBA00022729"/>
    </source>
</evidence>
<protein>
    <submittedName>
        <fullName evidence="5">UDP-sugar hydrolase / 5'-nucleotidase</fullName>
    </submittedName>
</protein>
<dbReference type="InterPro" id="IPR006179">
    <property type="entry name" value="5_nucleotidase/apyrase"/>
</dbReference>
<dbReference type="InterPro" id="IPR036907">
    <property type="entry name" value="5'-Nucleotdase_C_sf"/>
</dbReference>
<dbReference type="InterPro" id="IPR029052">
    <property type="entry name" value="Metallo-depent_PP-like"/>
</dbReference>
<dbReference type="Pfam" id="PF00149">
    <property type="entry name" value="Metallophos"/>
    <property type="match status" value="1"/>
</dbReference>
<feature type="region of interest" description="Disordered" evidence="2">
    <location>
        <begin position="21"/>
        <end position="47"/>
    </location>
</feature>
<sequence length="693" mass="74288">MRRVTTLFLLVCLVTTGFAPVTAQPTTDSPETVSPASTSATETLAQTENNSTTLTVLTYNDIQTAAAEDGNLPRLVTLIERRRAAHDNPTVVAGAGDQISPHALSPVSQWRAPVAVLNQIDPDADVVGNHEFDYGLEQMSNVTADSEFPWLATNLVNASTGESFDGTENYTIVERDGVRVGFIGVVDEDATYGKTNINFSERGLEVQDFREKGPQTAEYLKSEEDVDVVVALAHTGVPEAKELAEADEGNIDVIAVGDDEIKYPPQETSDTVITEGVARAEYLSEVNLTVEGGDVTSWDGRLIAVTDDIPKDENASATIDDYRSEVNLDSTVGYSETELNATFAANYHGETGYGNLVTDAMRERVDADVAITNAGGIRSDSVYGPGPITGGDVFNTLPFANTLVSVELTGSELRETLASQVVTVESETGQQYGSEISQQVSGVRFDWIPREDADPKIRDVYVNTAGPTEDPNWEPLDENETYTVAVNSFMAGGGSSYPLADAPRVETTDELLATTVIDYLQARGTVAPEREGRMQRVTSEVTVADATVAVDGKGKMVLTMDAPANTTSVDADSFSVVSPEPGSASVSAEQVTYDEAENRLVVRFDEAELATLADGADERELELYGEYDSDDYERAYWSSSRLNADFTANFEDLCAKIVSSESEPFESADSETSGTADEQAQSVDASATSPASA</sequence>
<dbReference type="eggNOG" id="arCOG02832">
    <property type="taxonomic scope" value="Archaea"/>
</dbReference>
<dbReference type="GO" id="GO:0046872">
    <property type="term" value="F:metal ion binding"/>
    <property type="evidence" value="ECO:0007669"/>
    <property type="project" value="InterPro"/>
</dbReference>
<feature type="compositionally biased region" description="Polar residues" evidence="2">
    <location>
        <begin position="23"/>
        <end position="47"/>
    </location>
</feature>
<dbReference type="PANTHER" id="PTHR11575:SF24">
    <property type="entry name" value="5'-NUCLEOTIDASE"/>
    <property type="match status" value="1"/>
</dbReference>
<feature type="region of interest" description="Disordered" evidence="2">
    <location>
        <begin position="661"/>
        <end position="693"/>
    </location>
</feature>
<dbReference type="Gene3D" id="3.90.780.10">
    <property type="entry name" value="5'-Nucleotidase, C-terminal domain"/>
    <property type="match status" value="1"/>
</dbReference>
<dbReference type="GO" id="GO:0009166">
    <property type="term" value="P:nucleotide catabolic process"/>
    <property type="evidence" value="ECO:0007669"/>
    <property type="project" value="InterPro"/>
</dbReference>
<dbReference type="PANTHER" id="PTHR11575">
    <property type="entry name" value="5'-NUCLEOTIDASE-RELATED"/>
    <property type="match status" value="1"/>
</dbReference>
<dbReference type="GO" id="GO:0016788">
    <property type="term" value="F:hydrolase activity, acting on ester bonds"/>
    <property type="evidence" value="ECO:0007669"/>
    <property type="project" value="InterPro"/>
</dbReference>
<accession>J3JFS2</accession>
<dbReference type="PATRIC" id="fig|1210908.3.peg.1559"/>
<evidence type="ECO:0000259" key="4">
    <source>
        <dbReference type="Pfam" id="PF02872"/>
    </source>
</evidence>
<name>J3JFS2_9EURY</name>
<dbReference type="RefSeq" id="WP_009366707.1">
    <property type="nucleotide sequence ID" value="NZ_ALJD01000004.1"/>
</dbReference>
<dbReference type="EMBL" id="ALJD01000004">
    <property type="protein sequence ID" value="EJN59471.1"/>
    <property type="molecule type" value="Genomic_DNA"/>
</dbReference>
<keyword evidence="1" id="KW-0732">Signal</keyword>
<dbReference type="GO" id="GO:0000166">
    <property type="term" value="F:nucleotide binding"/>
    <property type="evidence" value="ECO:0007669"/>
    <property type="project" value="InterPro"/>
</dbReference>
<dbReference type="InterPro" id="IPR004843">
    <property type="entry name" value="Calcineurin-like_PHP"/>
</dbReference>
<dbReference type="Gene3D" id="3.60.21.10">
    <property type="match status" value="1"/>
</dbReference>
<dbReference type="SUPFAM" id="SSF55816">
    <property type="entry name" value="5'-nucleotidase (syn. UDP-sugar hydrolase), C-terminal domain"/>
    <property type="match status" value="1"/>
</dbReference>
<evidence type="ECO:0000256" key="2">
    <source>
        <dbReference type="SAM" id="MobiDB-lite"/>
    </source>
</evidence>
<evidence type="ECO:0000313" key="6">
    <source>
        <dbReference type="Proteomes" id="UP000007813"/>
    </source>
</evidence>
<gene>
    <name evidence="5" type="ORF">HSB1_16290</name>
</gene>
<dbReference type="PRINTS" id="PR01607">
    <property type="entry name" value="APYRASEFAMLY"/>
</dbReference>
<organism evidence="5 6">
    <name type="scientific">Halogranum salarium B-1</name>
    <dbReference type="NCBI Taxonomy" id="1210908"/>
    <lineage>
        <taxon>Archaea</taxon>
        <taxon>Methanobacteriati</taxon>
        <taxon>Methanobacteriota</taxon>
        <taxon>Stenosarchaea group</taxon>
        <taxon>Halobacteria</taxon>
        <taxon>Halobacteriales</taxon>
        <taxon>Haloferacaceae</taxon>
    </lineage>
</organism>
<reference evidence="5 6" key="1">
    <citation type="journal article" date="2012" name="J. Bacteriol.">
        <title>Draft Genome Sequence of the Extremely Halophilic Archaeon Halogranum salarium B-1T.</title>
        <authorList>
            <person name="Kim K.K."/>
            <person name="Lee K.C."/>
            <person name="Lee J.S."/>
        </authorList>
    </citation>
    <scope>NUCLEOTIDE SEQUENCE [LARGE SCALE GENOMIC DNA]</scope>
    <source>
        <strain evidence="5 6">B-1</strain>
    </source>
</reference>
<evidence type="ECO:0000313" key="5">
    <source>
        <dbReference type="EMBL" id="EJN59471.1"/>
    </source>
</evidence>
<dbReference type="Pfam" id="PF02872">
    <property type="entry name" value="5_nucleotid_C"/>
    <property type="match status" value="1"/>
</dbReference>
<dbReference type="InterPro" id="IPR006146">
    <property type="entry name" value="5'-Nucleotdase_CS"/>
</dbReference>
<evidence type="ECO:0000259" key="3">
    <source>
        <dbReference type="Pfam" id="PF00149"/>
    </source>
</evidence>
<dbReference type="OrthoDB" id="21342at2157"/>
<dbReference type="SUPFAM" id="SSF56300">
    <property type="entry name" value="Metallo-dependent phosphatases"/>
    <property type="match status" value="1"/>
</dbReference>
<feature type="domain" description="5'-Nucleotidase C-terminal" evidence="4">
    <location>
        <begin position="332"/>
        <end position="499"/>
    </location>
</feature>
<feature type="compositionally biased region" description="Polar residues" evidence="2">
    <location>
        <begin position="670"/>
        <end position="693"/>
    </location>
</feature>
<dbReference type="InterPro" id="IPR008334">
    <property type="entry name" value="5'-Nucleotdase_C"/>
</dbReference>
<feature type="domain" description="Calcineurin-like phosphoesterase" evidence="3">
    <location>
        <begin position="55"/>
        <end position="258"/>
    </location>
</feature>
<dbReference type="CDD" id="cd00845">
    <property type="entry name" value="MPP_UshA_N_like"/>
    <property type="match status" value="1"/>
</dbReference>